<evidence type="ECO:0000256" key="1">
    <source>
        <dbReference type="SAM" id="MobiDB-lite"/>
    </source>
</evidence>
<proteinExistence type="predicted"/>
<dbReference type="InParanoid" id="B4MAE1"/>
<evidence type="ECO:0000313" key="5">
    <source>
        <dbReference type="Proteomes" id="UP000008792"/>
    </source>
</evidence>
<dbReference type="STRING" id="7244.B4MAE1"/>
<organism evidence="4 5">
    <name type="scientific">Drosophila virilis</name>
    <name type="common">Fruit fly</name>
    <dbReference type="NCBI Taxonomy" id="7244"/>
    <lineage>
        <taxon>Eukaryota</taxon>
        <taxon>Metazoa</taxon>
        <taxon>Ecdysozoa</taxon>
        <taxon>Arthropoda</taxon>
        <taxon>Hexapoda</taxon>
        <taxon>Insecta</taxon>
        <taxon>Pterygota</taxon>
        <taxon>Neoptera</taxon>
        <taxon>Endopterygota</taxon>
        <taxon>Diptera</taxon>
        <taxon>Brachycera</taxon>
        <taxon>Muscomorpha</taxon>
        <taxon>Ephydroidea</taxon>
        <taxon>Drosophilidae</taxon>
        <taxon>Drosophila</taxon>
    </lineage>
</organism>
<dbReference type="PhylomeDB" id="B4MAE1"/>
<evidence type="ECO:0000256" key="2">
    <source>
        <dbReference type="SAM" id="SignalP"/>
    </source>
</evidence>
<dbReference type="PROSITE" id="PS51465">
    <property type="entry name" value="KAZAL_2"/>
    <property type="match status" value="1"/>
</dbReference>
<keyword evidence="2" id="KW-0732">Signal</keyword>
<dbReference type="EMBL" id="CH940655">
    <property type="protein sequence ID" value="EDW66200.1"/>
    <property type="molecule type" value="Genomic_DNA"/>
</dbReference>
<evidence type="ECO:0000259" key="3">
    <source>
        <dbReference type="PROSITE" id="PS51465"/>
    </source>
</evidence>
<accession>B4MAE1</accession>
<feature type="compositionally biased region" description="Acidic residues" evidence="1">
    <location>
        <begin position="49"/>
        <end position="80"/>
    </location>
</feature>
<feature type="signal peptide" evidence="2">
    <location>
        <begin position="1"/>
        <end position="20"/>
    </location>
</feature>
<dbReference type="InterPro" id="IPR002350">
    <property type="entry name" value="Kazal_dom"/>
</dbReference>
<dbReference type="KEGG" id="dvi:6634591"/>
<name>B4MAE1_DROVI</name>
<feature type="region of interest" description="Disordered" evidence="1">
    <location>
        <begin position="34"/>
        <end position="89"/>
    </location>
</feature>
<dbReference type="Gene3D" id="3.30.60.30">
    <property type="match status" value="1"/>
</dbReference>
<dbReference type="Proteomes" id="UP000008792">
    <property type="component" value="Unassembled WGS sequence"/>
</dbReference>
<gene>
    <name evidence="4" type="primary">Dvir\GJ15892</name>
    <name evidence="4" type="ORF">Dvir_GJ15892</name>
</gene>
<sequence>MHSMAAWLLMTLLASTAAAAEQLSTELDDYATAGSEDIYLQPNSGQAQAEDEEDDEDAQYLDVDDEKDEDEDEEEEEAEASAESLGNNIDAIGLDENSCEFSCPRYYRPVCVSRNDELITYATPCEFFNQLRCANVARQRGKETPTFQLLYHNACKQNTR</sequence>
<dbReference type="HOGENOM" id="CLU_139954_0_0_1"/>
<dbReference type="OrthoDB" id="7882868at2759"/>
<dbReference type="eggNOG" id="ENOG502T8PA">
    <property type="taxonomic scope" value="Eukaryota"/>
</dbReference>
<protein>
    <recommendedName>
        <fullName evidence="3">Kazal-like domain-containing protein</fullName>
    </recommendedName>
</protein>
<dbReference type="OMA" id="ITYATPC"/>
<feature type="domain" description="Kazal-like" evidence="3">
    <location>
        <begin position="93"/>
        <end position="157"/>
    </location>
</feature>
<evidence type="ECO:0000313" key="4">
    <source>
        <dbReference type="EMBL" id="EDW66200.1"/>
    </source>
</evidence>
<dbReference type="Pfam" id="PF07648">
    <property type="entry name" value="Kazal_2"/>
    <property type="match status" value="1"/>
</dbReference>
<reference evidence="4 5" key="1">
    <citation type="journal article" date="2007" name="Nature">
        <title>Evolution of genes and genomes on the Drosophila phylogeny.</title>
        <authorList>
            <consortium name="Drosophila 12 Genomes Consortium"/>
            <person name="Clark A.G."/>
            <person name="Eisen M.B."/>
            <person name="Smith D.R."/>
            <person name="Bergman C.M."/>
            <person name="Oliver B."/>
            <person name="Markow T.A."/>
            <person name="Kaufman T.C."/>
            <person name="Kellis M."/>
            <person name="Gelbart W."/>
            <person name="Iyer V.N."/>
            <person name="Pollard D.A."/>
            <person name="Sackton T.B."/>
            <person name="Larracuente A.M."/>
            <person name="Singh N.D."/>
            <person name="Abad J.P."/>
            <person name="Abt D.N."/>
            <person name="Adryan B."/>
            <person name="Aguade M."/>
            <person name="Akashi H."/>
            <person name="Anderson W.W."/>
            <person name="Aquadro C.F."/>
            <person name="Ardell D.H."/>
            <person name="Arguello R."/>
            <person name="Artieri C.G."/>
            <person name="Barbash D.A."/>
            <person name="Barker D."/>
            <person name="Barsanti P."/>
            <person name="Batterham P."/>
            <person name="Batzoglou S."/>
            <person name="Begun D."/>
            <person name="Bhutkar A."/>
            <person name="Blanco E."/>
            <person name="Bosak S.A."/>
            <person name="Bradley R.K."/>
            <person name="Brand A.D."/>
            <person name="Brent M.R."/>
            <person name="Brooks A.N."/>
            <person name="Brown R.H."/>
            <person name="Butlin R.K."/>
            <person name="Caggese C."/>
            <person name="Calvi B.R."/>
            <person name="Bernardo de Carvalho A."/>
            <person name="Caspi A."/>
            <person name="Castrezana S."/>
            <person name="Celniker S.E."/>
            <person name="Chang J.L."/>
            <person name="Chapple C."/>
            <person name="Chatterji S."/>
            <person name="Chinwalla A."/>
            <person name="Civetta A."/>
            <person name="Clifton S.W."/>
            <person name="Comeron J.M."/>
            <person name="Costello J.C."/>
            <person name="Coyne J.A."/>
            <person name="Daub J."/>
            <person name="David R.G."/>
            <person name="Delcher A.L."/>
            <person name="Delehaunty K."/>
            <person name="Do C.B."/>
            <person name="Ebling H."/>
            <person name="Edwards K."/>
            <person name="Eickbush T."/>
            <person name="Evans J.D."/>
            <person name="Filipski A."/>
            <person name="Findeiss S."/>
            <person name="Freyhult E."/>
            <person name="Fulton L."/>
            <person name="Fulton R."/>
            <person name="Garcia A.C."/>
            <person name="Gardiner A."/>
            <person name="Garfield D.A."/>
            <person name="Garvin B.E."/>
            <person name="Gibson G."/>
            <person name="Gilbert D."/>
            <person name="Gnerre S."/>
            <person name="Godfrey J."/>
            <person name="Good R."/>
            <person name="Gotea V."/>
            <person name="Gravely B."/>
            <person name="Greenberg A.J."/>
            <person name="Griffiths-Jones S."/>
            <person name="Gross S."/>
            <person name="Guigo R."/>
            <person name="Gustafson E.A."/>
            <person name="Haerty W."/>
            <person name="Hahn M.W."/>
            <person name="Halligan D.L."/>
            <person name="Halpern A.L."/>
            <person name="Halter G.M."/>
            <person name="Han M.V."/>
            <person name="Heger A."/>
            <person name="Hillier L."/>
            <person name="Hinrichs A.S."/>
            <person name="Holmes I."/>
            <person name="Hoskins R.A."/>
            <person name="Hubisz M.J."/>
            <person name="Hultmark D."/>
            <person name="Huntley M.A."/>
            <person name="Jaffe D.B."/>
            <person name="Jagadeeshan S."/>
            <person name="Jeck W.R."/>
            <person name="Johnson J."/>
            <person name="Jones C.D."/>
            <person name="Jordan W.C."/>
            <person name="Karpen G.H."/>
            <person name="Kataoka E."/>
            <person name="Keightley P.D."/>
            <person name="Kheradpour P."/>
            <person name="Kirkness E.F."/>
            <person name="Koerich L.B."/>
            <person name="Kristiansen K."/>
            <person name="Kudrna D."/>
            <person name="Kulathinal R.J."/>
            <person name="Kumar S."/>
            <person name="Kwok R."/>
            <person name="Lander E."/>
            <person name="Langley C.H."/>
            <person name="Lapoint R."/>
            <person name="Lazzaro B.P."/>
            <person name="Lee S.J."/>
            <person name="Levesque L."/>
            <person name="Li R."/>
            <person name="Lin C.F."/>
            <person name="Lin M.F."/>
            <person name="Lindblad-Toh K."/>
            <person name="Llopart A."/>
            <person name="Long M."/>
            <person name="Low L."/>
            <person name="Lozovsky E."/>
            <person name="Lu J."/>
            <person name="Luo M."/>
            <person name="Machado C.A."/>
            <person name="Makalowski W."/>
            <person name="Marzo M."/>
            <person name="Matsuda M."/>
            <person name="Matzkin L."/>
            <person name="McAllister B."/>
            <person name="McBride C.S."/>
            <person name="McKernan B."/>
            <person name="McKernan K."/>
            <person name="Mendez-Lago M."/>
            <person name="Minx P."/>
            <person name="Mollenhauer M.U."/>
            <person name="Montooth K."/>
            <person name="Mount S.M."/>
            <person name="Mu X."/>
            <person name="Myers E."/>
            <person name="Negre B."/>
            <person name="Newfeld S."/>
            <person name="Nielsen R."/>
            <person name="Noor M.A."/>
            <person name="O'Grady P."/>
            <person name="Pachter L."/>
            <person name="Papaceit M."/>
            <person name="Parisi M.J."/>
            <person name="Parisi M."/>
            <person name="Parts L."/>
            <person name="Pedersen J.S."/>
            <person name="Pesole G."/>
            <person name="Phillippy A.M."/>
            <person name="Ponting C.P."/>
            <person name="Pop M."/>
            <person name="Porcelli D."/>
            <person name="Powell J.R."/>
            <person name="Prohaska S."/>
            <person name="Pruitt K."/>
            <person name="Puig M."/>
            <person name="Quesneville H."/>
            <person name="Ram K.R."/>
            <person name="Rand D."/>
            <person name="Rasmussen M.D."/>
            <person name="Reed L.K."/>
            <person name="Reenan R."/>
            <person name="Reily A."/>
            <person name="Remington K.A."/>
            <person name="Rieger T.T."/>
            <person name="Ritchie M.G."/>
            <person name="Robin C."/>
            <person name="Rogers Y.H."/>
            <person name="Rohde C."/>
            <person name="Rozas J."/>
            <person name="Rubenfield M.J."/>
            <person name="Ruiz A."/>
            <person name="Russo S."/>
            <person name="Salzberg S.L."/>
            <person name="Sanchez-Gracia A."/>
            <person name="Saranga D.J."/>
            <person name="Sato H."/>
            <person name="Schaeffer S.W."/>
            <person name="Schatz M.C."/>
            <person name="Schlenke T."/>
            <person name="Schwartz R."/>
            <person name="Segarra C."/>
            <person name="Singh R.S."/>
            <person name="Sirot L."/>
            <person name="Sirota M."/>
            <person name="Sisneros N.B."/>
            <person name="Smith C.D."/>
            <person name="Smith T.F."/>
            <person name="Spieth J."/>
            <person name="Stage D.E."/>
            <person name="Stark A."/>
            <person name="Stephan W."/>
            <person name="Strausberg R.L."/>
            <person name="Strempel S."/>
            <person name="Sturgill D."/>
            <person name="Sutton G."/>
            <person name="Sutton G.G."/>
            <person name="Tao W."/>
            <person name="Teichmann S."/>
            <person name="Tobari Y.N."/>
            <person name="Tomimura Y."/>
            <person name="Tsolas J.M."/>
            <person name="Valente V.L."/>
            <person name="Venter E."/>
            <person name="Venter J.C."/>
            <person name="Vicario S."/>
            <person name="Vieira F.G."/>
            <person name="Vilella A.J."/>
            <person name="Villasante A."/>
            <person name="Walenz B."/>
            <person name="Wang J."/>
            <person name="Wasserman M."/>
            <person name="Watts T."/>
            <person name="Wilson D."/>
            <person name="Wilson R.K."/>
            <person name="Wing R.A."/>
            <person name="Wolfner M.F."/>
            <person name="Wong A."/>
            <person name="Wong G.K."/>
            <person name="Wu C.I."/>
            <person name="Wu G."/>
            <person name="Yamamoto D."/>
            <person name="Yang H.P."/>
            <person name="Yang S.P."/>
            <person name="Yorke J.A."/>
            <person name="Yoshida K."/>
            <person name="Zdobnov E."/>
            <person name="Zhang P."/>
            <person name="Zhang Y."/>
            <person name="Zimin A.V."/>
            <person name="Baldwin J."/>
            <person name="Abdouelleil A."/>
            <person name="Abdulkadir J."/>
            <person name="Abebe A."/>
            <person name="Abera B."/>
            <person name="Abreu J."/>
            <person name="Acer S.C."/>
            <person name="Aftuck L."/>
            <person name="Alexander A."/>
            <person name="An P."/>
            <person name="Anderson E."/>
            <person name="Anderson S."/>
            <person name="Arachi H."/>
            <person name="Azer M."/>
            <person name="Bachantsang P."/>
            <person name="Barry A."/>
            <person name="Bayul T."/>
            <person name="Berlin A."/>
            <person name="Bessette D."/>
            <person name="Bloom T."/>
            <person name="Blye J."/>
            <person name="Boguslavskiy L."/>
            <person name="Bonnet C."/>
            <person name="Boukhgalter B."/>
            <person name="Bourzgui I."/>
            <person name="Brown A."/>
            <person name="Cahill P."/>
            <person name="Channer S."/>
            <person name="Cheshatsang Y."/>
            <person name="Chuda L."/>
            <person name="Citroen M."/>
            <person name="Collymore A."/>
            <person name="Cooke P."/>
            <person name="Costello M."/>
            <person name="D'Aco K."/>
            <person name="Daza R."/>
            <person name="De Haan G."/>
            <person name="DeGray S."/>
            <person name="DeMaso C."/>
            <person name="Dhargay N."/>
            <person name="Dooley K."/>
            <person name="Dooley E."/>
            <person name="Doricent M."/>
            <person name="Dorje P."/>
            <person name="Dorjee K."/>
            <person name="Dupes A."/>
            <person name="Elong R."/>
            <person name="Falk J."/>
            <person name="Farina A."/>
            <person name="Faro S."/>
            <person name="Ferguson D."/>
            <person name="Fisher S."/>
            <person name="Foley C.D."/>
            <person name="Franke A."/>
            <person name="Friedrich D."/>
            <person name="Gadbois L."/>
            <person name="Gearin G."/>
            <person name="Gearin C.R."/>
            <person name="Giannoukos G."/>
            <person name="Goode T."/>
            <person name="Graham J."/>
            <person name="Grandbois E."/>
            <person name="Grewal S."/>
            <person name="Gyaltsen K."/>
            <person name="Hafez N."/>
            <person name="Hagos B."/>
            <person name="Hall J."/>
            <person name="Henson C."/>
            <person name="Hollinger A."/>
            <person name="Honan T."/>
            <person name="Huard M.D."/>
            <person name="Hughes L."/>
            <person name="Hurhula B."/>
            <person name="Husby M.E."/>
            <person name="Kamat A."/>
            <person name="Kanga B."/>
            <person name="Kashin S."/>
            <person name="Khazanovich D."/>
            <person name="Kisner P."/>
            <person name="Lance K."/>
            <person name="Lara M."/>
            <person name="Lee W."/>
            <person name="Lennon N."/>
            <person name="Letendre F."/>
            <person name="LeVine R."/>
            <person name="Lipovsky A."/>
            <person name="Liu X."/>
            <person name="Liu J."/>
            <person name="Liu S."/>
            <person name="Lokyitsang T."/>
            <person name="Lokyitsang Y."/>
            <person name="Lubonja R."/>
            <person name="Lui A."/>
            <person name="MacDonald P."/>
            <person name="Magnisalis V."/>
            <person name="Maru K."/>
            <person name="Matthews C."/>
            <person name="McCusker W."/>
            <person name="McDonough S."/>
            <person name="Mehta T."/>
            <person name="Meldrim J."/>
            <person name="Meneus L."/>
            <person name="Mihai O."/>
            <person name="Mihalev A."/>
            <person name="Mihova T."/>
            <person name="Mittelman R."/>
            <person name="Mlenga V."/>
            <person name="Montmayeur A."/>
            <person name="Mulrain L."/>
            <person name="Navidi A."/>
            <person name="Naylor J."/>
            <person name="Negash T."/>
            <person name="Nguyen T."/>
            <person name="Nguyen N."/>
            <person name="Nicol R."/>
            <person name="Norbu C."/>
            <person name="Norbu N."/>
            <person name="Novod N."/>
            <person name="O'Neill B."/>
            <person name="Osman S."/>
            <person name="Markiewicz E."/>
            <person name="Oyono O.L."/>
            <person name="Patti C."/>
            <person name="Phunkhang P."/>
            <person name="Pierre F."/>
            <person name="Priest M."/>
            <person name="Raghuraman S."/>
            <person name="Rege F."/>
            <person name="Reyes R."/>
            <person name="Rise C."/>
            <person name="Rogov P."/>
            <person name="Ross K."/>
            <person name="Ryan E."/>
            <person name="Settipalli S."/>
            <person name="Shea T."/>
            <person name="Sherpa N."/>
            <person name="Shi L."/>
            <person name="Shih D."/>
            <person name="Sparrow T."/>
            <person name="Spaulding J."/>
            <person name="Stalker J."/>
            <person name="Stange-Thomann N."/>
            <person name="Stavropoulos S."/>
            <person name="Stone C."/>
            <person name="Strader C."/>
            <person name="Tesfaye S."/>
            <person name="Thomson T."/>
            <person name="Thoulutsang Y."/>
            <person name="Thoulutsang D."/>
            <person name="Topham K."/>
            <person name="Topping I."/>
            <person name="Tsamla T."/>
            <person name="Vassiliev H."/>
            <person name="Vo A."/>
            <person name="Wangchuk T."/>
            <person name="Wangdi T."/>
            <person name="Weiand M."/>
            <person name="Wilkinson J."/>
            <person name="Wilson A."/>
            <person name="Yadav S."/>
            <person name="Young G."/>
            <person name="Yu Q."/>
            <person name="Zembek L."/>
            <person name="Zhong D."/>
            <person name="Zimmer A."/>
            <person name="Zwirko Z."/>
            <person name="Jaffe D.B."/>
            <person name="Alvarez P."/>
            <person name="Brockman W."/>
            <person name="Butler J."/>
            <person name="Chin C."/>
            <person name="Gnerre S."/>
            <person name="Grabherr M."/>
            <person name="Kleber M."/>
            <person name="Mauceli E."/>
            <person name="MacCallum I."/>
        </authorList>
    </citation>
    <scope>NUCLEOTIDE SEQUENCE [LARGE SCALE GENOMIC DNA]</scope>
    <source>
        <strain evidence="5">Tucson 15010-1051.87</strain>
    </source>
</reference>
<keyword evidence="5" id="KW-1185">Reference proteome</keyword>
<dbReference type="AlphaFoldDB" id="B4MAE1"/>
<dbReference type="CDD" id="cd00104">
    <property type="entry name" value="KAZAL_FS"/>
    <property type="match status" value="1"/>
</dbReference>
<feature type="chain" id="PRO_5002817541" description="Kazal-like domain-containing protein" evidence="2">
    <location>
        <begin position="21"/>
        <end position="160"/>
    </location>
</feature>